<evidence type="ECO:0000256" key="4">
    <source>
        <dbReference type="ARBA" id="ARBA00022982"/>
    </source>
</evidence>
<evidence type="ECO:0000313" key="9">
    <source>
        <dbReference type="Proteomes" id="UP000294743"/>
    </source>
</evidence>
<dbReference type="Pfam" id="PF21349">
    <property type="entry name" value="RUBY_RBDX"/>
    <property type="match status" value="1"/>
</dbReference>
<evidence type="ECO:0000259" key="7">
    <source>
        <dbReference type="PROSITE" id="PS50905"/>
    </source>
</evidence>
<dbReference type="RefSeq" id="WP_243833732.1">
    <property type="nucleotide sequence ID" value="NZ_SODD01000009.1"/>
</dbReference>
<evidence type="ECO:0000256" key="5">
    <source>
        <dbReference type="ARBA" id="ARBA00023004"/>
    </source>
</evidence>
<evidence type="ECO:0000313" key="8">
    <source>
        <dbReference type="EMBL" id="TDW21002.1"/>
    </source>
</evidence>
<evidence type="ECO:0000259" key="6">
    <source>
        <dbReference type="PROSITE" id="PS50903"/>
    </source>
</evidence>
<evidence type="ECO:0000256" key="3">
    <source>
        <dbReference type="ARBA" id="ARBA00022723"/>
    </source>
</evidence>
<keyword evidence="9" id="KW-1185">Reference proteome</keyword>
<comment type="caution">
    <text evidence="8">The sequence shown here is derived from an EMBL/GenBank/DDBJ whole genome shotgun (WGS) entry which is preliminary data.</text>
</comment>
<dbReference type="Gene3D" id="2.20.28.10">
    <property type="match status" value="1"/>
</dbReference>
<name>A0A4R7ZT55_9FIRM</name>
<keyword evidence="4" id="KW-0249">Electron transport</keyword>
<dbReference type="PANTHER" id="PTHR43865:SF1">
    <property type="entry name" value="RUBRERYTHRIN-RELATED"/>
    <property type="match status" value="1"/>
</dbReference>
<dbReference type="AlphaFoldDB" id="A0A4R7ZT55"/>
<feature type="domain" description="Ferritin-like diiron" evidence="7">
    <location>
        <begin position="11"/>
        <end position="143"/>
    </location>
</feature>
<dbReference type="SUPFAM" id="SSF57802">
    <property type="entry name" value="Rubredoxin-like"/>
    <property type="match status" value="1"/>
</dbReference>
<dbReference type="CDD" id="cd00729">
    <property type="entry name" value="rubredoxin_SM"/>
    <property type="match status" value="1"/>
</dbReference>
<dbReference type="InterPro" id="IPR009078">
    <property type="entry name" value="Ferritin-like_SF"/>
</dbReference>
<dbReference type="InterPro" id="IPR009040">
    <property type="entry name" value="Ferritin-like_diiron"/>
</dbReference>
<dbReference type="InterPro" id="IPR052364">
    <property type="entry name" value="Rubrerythrin"/>
</dbReference>
<dbReference type="EMBL" id="SODD01000009">
    <property type="protein sequence ID" value="TDW21002.1"/>
    <property type="molecule type" value="Genomic_DNA"/>
</dbReference>
<reference evidence="8 9" key="1">
    <citation type="submission" date="2019-03" db="EMBL/GenBank/DDBJ databases">
        <title>Genomic Encyclopedia of Type Strains, Phase IV (KMG-IV): sequencing the most valuable type-strain genomes for metagenomic binning, comparative biology and taxonomic classification.</title>
        <authorList>
            <person name="Goeker M."/>
        </authorList>
    </citation>
    <scope>NUCLEOTIDE SEQUENCE [LARGE SCALE GENOMIC DNA]</scope>
    <source>
        <strain evidence="8 9">DSM 28867</strain>
    </source>
</reference>
<evidence type="ECO:0000256" key="1">
    <source>
        <dbReference type="ARBA" id="ARBA00001965"/>
    </source>
</evidence>
<evidence type="ECO:0000256" key="2">
    <source>
        <dbReference type="ARBA" id="ARBA00022448"/>
    </source>
</evidence>
<dbReference type="GO" id="GO:0016491">
    <property type="term" value="F:oxidoreductase activity"/>
    <property type="evidence" value="ECO:0007669"/>
    <property type="project" value="InterPro"/>
</dbReference>
<dbReference type="InterPro" id="IPR048574">
    <property type="entry name" value="RUBY_RBDX"/>
</dbReference>
<dbReference type="InterPro" id="IPR003251">
    <property type="entry name" value="Rr_diiron-bd_dom"/>
</dbReference>
<keyword evidence="3" id="KW-0479">Metal-binding</keyword>
<dbReference type="PROSITE" id="PS50903">
    <property type="entry name" value="RUBREDOXIN_LIKE"/>
    <property type="match status" value="1"/>
</dbReference>
<feature type="domain" description="Rubredoxin-like" evidence="6">
    <location>
        <begin position="150"/>
        <end position="184"/>
    </location>
</feature>
<dbReference type="GO" id="GO:0005506">
    <property type="term" value="F:iron ion binding"/>
    <property type="evidence" value="ECO:0007669"/>
    <property type="project" value="InterPro"/>
</dbReference>
<keyword evidence="5" id="KW-0408">Iron</keyword>
<dbReference type="Gene3D" id="1.20.1260.10">
    <property type="match status" value="1"/>
</dbReference>
<dbReference type="InterPro" id="IPR012347">
    <property type="entry name" value="Ferritin-like"/>
</dbReference>
<proteinExistence type="predicted"/>
<gene>
    <name evidence="8" type="ORF">EDD63_10937</name>
</gene>
<dbReference type="Pfam" id="PF02915">
    <property type="entry name" value="Rubrerythrin"/>
    <property type="match status" value="1"/>
</dbReference>
<dbReference type="InterPro" id="IPR024934">
    <property type="entry name" value="Rubredoxin-like_dom"/>
</dbReference>
<accession>A0A4R7ZT55</accession>
<protein>
    <submittedName>
        <fullName evidence="8">Rubrerythrin</fullName>
    </submittedName>
</protein>
<dbReference type="SUPFAM" id="SSF47240">
    <property type="entry name" value="Ferritin-like"/>
    <property type="match status" value="1"/>
</dbReference>
<dbReference type="PANTHER" id="PTHR43865">
    <property type="entry name" value="RUBRERYTHRIN-RELATED"/>
    <property type="match status" value="1"/>
</dbReference>
<dbReference type="CDD" id="cd01041">
    <property type="entry name" value="Rubrerythrin"/>
    <property type="match status" value="1"/>
</dbReference>
<keyword evidence="2" id="KW-0813">Transport</keyword>
<dbReference type="NCBIfam" id="NF045767">
    <property type="entry name" value="RuberyRbr"/>
    <property type="match status" value="1"/>
</dbReference>
<comment type="cofactor">
    <cofactor evidence="1">
        <name>Fe(3+)</name>
        <dbReference type="ChEBI" id="CHEBI:29034"/>
    </cofactor>
</comment>
<dbReference type="PROSITE" id="PS50905">
    <property type="entry name" value="FERRITIN_LIKE"/>
    <property type="match status" value="1"/>
</dbReference>
<organism evidence="8 9">
    <name type="scientific">Breznakia blatticola</name>
    <dbReference type="NCBI Taxonomy" id="1754012"/>
    <lineage>
        <taxon>Bacteria</taxon>
        <taxon>Bacillati</taxon>
        <taxon>Bacillota</taxon>
        <taxon>Erysipelotrichia</taxon>
        <taxon>Erysipelotrichales</taxon>
        <taxon>Erysipelotrichaceae</taxon>
        <taxon>Breznakia</taxon>
    </lineage>
</organism>
<sequence>MKIAEMSDLKKLKGTKTEENLQTAFAGESKASIKYTFYASKAKSDGYVQIQNIFNETAHNEHEHAKVWFKMLHDGAVKDTAWNLKDAAAGENYEWTDMYKGFAETADAEGLHQIAERFRSVGDIEKRHEERYLELLKNVEENTVFSKSEEKVWICTNCGHITVGKEAPEICPTCDHPRAHYEIFEEEF</sequence>
<dbReference type="Proteomes" id="UP000294743">
    <property type="component" value="Unassembled WGS sequence"/>
</dbReference>